<feature type="compositionally biased region" description="Low complexity" evidence="15">
    <location>
        <begin position="636"/>
        <end position="654"/>
    </location>
</feature>
<dbReference type="InterPro" id="IPR005349">
    <property type="entry name" value="TMEM14"/>
</dbReference>
<dbReference type="InterPro" id="IPR007867">
    <property type="entry name" value="GMC_OxRtase_C"/>
</dbReference>
<dbReference type="GO" id="GO:0016020">
    <property type="term" value="C:membrane"/>
    <property type="evidence" value="ECO:0007669"/>
    <property type="project" value="UniProtKB-SubCell"/>
</dbReference>
<reference evidence="19 20" key="1">
    <citation type="submission" date="2013-03" db="EMBL/GenBank/DDBJ databases">
        <title>The Genome Sequence of Cladophialophora carrionii CBS 160.54.</title>
        <authorList>
            <consortium name="The Broad Institute Genomics Platform"/>
            <person name="Cuomo C."/>
            <person name="de Hoog S."/>
            <person name="Gorbushina A."/>
            <person name="Walker B."/>
            <person name="Young S.K."/>
            <person name="Zeng Q."/>
            <person name="Gargeya S."/>
            <person name="Fitzgerald M."/>
            <person name="Haas B."/>
            <person name="Abouelleil A."/>
            <person name="Allen A.W."/>
            <person name="Alvarado L."/>
            <person name="Arachchi H.M."/>
            <person name="Berlin A.M."/>
            <person name="Chapman S.B."/>
            <person name="Gainer-Dewar J."/>
            <person name="Goldberg J."/>
            <person name="Griggs A."/>
            <person name="Gujja S."/>
            <person name="Hansen M."/>
            <person name="Howarth C."/>
            <person name="Imamovic A."/>
            <person name="Ireland A."/>
            <person name="Larimer J."/>
            <person name="McCowan C."/>
            <person name="Murphy C."/>
            <person name="Pearson M."/>
            <person name="Poon T.W."/>
            <person name="Priest M."/>
            <person name="Roberts A."/>
            <person name="Saif S."/>
            <person name="Shea T."/>
            <person name="Sisk P."/>
            <person name="Sykes S."/>
            <person name="Wortman J."/>
            <person name="Nusbaum C."/>
            <person name="Birren B."/>
        </authorList>
    </citation>
    <scope>NUCLEOTIDE SEQUENCE [LARGE SCALE GENOMIC DNA]</scope>
    <source>
        <strain evidence="19 20">CBS 160.54</strain>
    </source>
</reference>
<dbReference type="PANTHER" id="PTHR11552:SF218">
    <property type="entry name" value="GLUCOSE-METHANOL-CHOLINE OXIDOREDUCTASE N-TERMINAL DOMAIN-CONTAINING PROTEIN"/>
    <property type="match status" value="1"/>
</dbReference>
<evidence type="ECO:0000256" key="10">
    <source>
        <dbReference type="ARBA" id="ARBA00022989"/>
    </source>
</evidence>
<evidence type="ECO:0000256" key="5">
    <source>
        <dbReference type="ARBA" id="ARBA00010790"/>
    </source>
</evidence>
<evidence type="ECO:0000256" key="11">
    <source>
        <dbReference type="ARBA" id="ARBA00023002"/>
    </source>
</evidence>
<evidence type="ECO:0000313" key="20">
    <source>
        <dbReference type="Proteomes" id="UP000030678"/>
    </source>
</evidence>
<dbReference type="Gene3D" id="3.30.560.10">
    <property type="entry name" value="Glucose Oxidase, domain 3"/>
    <property type="match status" value="1"/>
</dbReference>
<evidence type="ECO:0000256" key="4">
    <source>
        <dbReference type="ARBA" id="ARBA00007590"/>
    </source>
</evidence>
<dbReference type="SUPFAM" id="SSF51905">
    <property type="entry name" value="FAD/NAD(P)-binding domain"/>
    <property type="match status" value="1"/>
</dbReference>
<evidence type="ECO:0000256" key="9">
    <source>
        <dbReference type="ARBA" id="ARBA00022827"/>
    </source>
</evidence>
<keyword evidence="11" id="KW-0560">Oxidoreductase</keyword>
<evidence type="ECO:0000256" key="8">
    <source>
        <dbReference type="ARBA" id="ARBA00022692"/>
    </source>
</evidence>
<evidence type="ECO:0000256" key="6">
    <source>
        <dbReference type="ARBA" id="ARBA00022512"/>
    </source>
</evidence>
<evidence type="ECO:0000256" key="16">
    <source>
        <dbReference type="SAM" id="Phobius"/>
    </source>
</evidence>
<evidence type="ECO:0000256" key="1">
    <source>
        <dbReference type="ARBA" id="ARBA00001974"/>
    </source>
</evidence>
<evidence type="ECO:0000256" key="14">
    <source>
        <dbReference type="ARBA" id="ARBA00049722"/>
    </source>
</evidence>
<keyword evidence="7" id="KW-0285">Flavoprotein</keyword>
<feature type="transmembrane region" description="Helical" evidence="16">
    <location>
        <begin position="784"/>
        <end position="804"/>
    </location>
</feature>
<comment type="subcellular location">
    <subcellularLocation>
        <location evidence="3">Membrane</location>
    </subcellularLocation>
    <subcellularLocation>
        <location evidence="2">Secreted</location>
        <location evidence="2">Cell wall</location>
    </subcellularLocation>
</comment>
<dbReference type="GO" id="GO:0046562">
    <property type="term" value="F:beta-D-glucose oxidase activity"/>
    <property type="evidence" value="ECO:0007669"/>
    <property type="project" value="UniProtKB-EC"/>
</dbReference>
<dbReference type="Gene3D" id="4.10.450.10">
    <property type="entry name" value="Glucose Oxidase, domain 2"/>
    <property type="match status" value="1"/>
</dbReference>
<evidence type="ECO:0000313" key="19">
    <source>
        <dbReference type="EMBL" id="ETI20909.1"/>
    </source>
</evidence>
<evidence type="ECO:0000259" key="18">
    <source>
        <dbReference type="PROSITE" id="PS00624"/>
    </source>
</evidence>
<feature type="transmembrane region" description="Helical" evidence="16">
    <location>
        <begin position="732"/>
        <end position="749"/>
    </location>
</feature>
<sequence>MHSFTSIILVAWAGQALAAPFAQDEPHLLRTRNIIDSTSIADSYDFVIVGGGLAGLVLGARLSEDKNHTVLVLEAGTTGDELKTRIDTPAYAYYQSLWPTDLNWNFTTTPQAHANNSQLPWPRGKVLGGSSAINGLYMNRPGEIEVNAWQTMLGDMKGADNWSWDSLYAAMKKSEAFSAPIDASVQEEAGITFNTASHGTQGPIHMSYPGYTFPEVGAWSAATSDVGVAGTTDAYGGENWGAYVATSAINPTNWTRSYSRSGYLDPLPPRANYDVVANAHVTRLLFNSSSPRGNLTANAVEYALNGGAETLSVGVKKEVILAGGTVGSPAVLLYSGIGPKDVLDAAGVPVVSELPGVGQHLQDHLSVSIMWSTDADTGGSIYANNASTEKDDATFLSYVNSATAYVNASVLFGNGVGSLQSSINGAIDEYIPNTSTDAGVIDGFKAIYDTTANTILTSPIGLIELVIGLTTDGVIQIGANLQHPFSHGQISIASSNPLDYPIINPNYLNHPADVQVLRQGIKLARRLGNAQPLASSMTEETWPGPDVESDQEWEDWLRGNVFTEFHPSSTCAMLPLEQGGVVDANLRVYGLSNVRVADASIPPISFSAHLMSSTYGIAEQASTIIRNYHNQPVPKNSTHNSTSSHNETDSTTNNRANDNDDGTAILNTTNTPPGEGESSGNGAASLHSHSFIMTLVGLWLSFVVLSENPAYILSALTSVGGITGYVRTGSIPSIAAGLTVGFLYGLGGYRISKRQPYGVELALLASVLLAGSSIPRAIKTGKPLPAGLSVLAATGLFVYGRAFLAK</sequence>
<comment type="cofactor">
    <cofactor evidence="1">
        <name>FAD</name>
        <dbReference type="ChEBI" id="CHEBI:57692"/>
    </cofactor>
</comment>
<dbReference type="HOGENOM" id="CLU_002865_6_0_1"/>
<evidence type="ECO:0000256" key="17">
    <source>
        <dbReference type="SAM" id="SignalP"/>
    </source>
</evidence>
<comment type="catalytic activity">
    <reaction evidence="13">
        <text>beta-D-glucose + O2 = D-glucono-1,5-lactone + H2O2</text>
        <dbReference type="Rhea" id="RHEA:11428"/>
        <dbReference type="ChEBI" id="CHEBI:15379"/>
        <dbReference type="ChEBI" id="CHEBI:15903"/>
        <dbReference type="ChEBI" id="CHEBI:16217"/>
        <dbReference type="ChEBI" id="CHEBI:16240"/>
        <dbReference type="EC" id="1.1.3.4"/>
    </reaction>
    <physiologicalReaction direction="left-to-right" evidence="13">
        <dbReference type="Rhea" id="RHEA:11429"/>
    </physiologicalReaction>
</comment>
<feature type="signal peptide" evidence="17">
    <location>
        <begin position="1"/>
        <end position="18"/>
    </location>
</feature>
<dbReference type="GO" id="GO:0050660">
    <property type="term" value="F:flavin adenine dinucleotide binding"/>
    <property type="evidence" value="ECO:0007669"/>
    <property type="project" value="InterPro"/>
</dbReference>
<dbReference type="Gene3D" id="1.10.10.1740">
    <property type="entry name" value="Transmembrane protein 14-like"/>
    <property type="match status" value="1"/>
</dbReference>
<keyword evidence="12 16" id="KW-0472">Membrane</keyword>
<dbReference type="InterPro" id="IPR000172">
    <property type="entry name" value="GMC_OxRdtase_N"/>
</dbReference>
<dbReference type="InterPro" id="IPR027424">
    <property type="entry name" value="Glucose_Oxidase_domain_2"/>
</dbReference>
<evidence type="ECO:0000256" key="2">
    <source>
        <dbReference type="ARBA" id="ARBA00004191"/>
    </source>
</evidence>
<feature type="compositionally biased region" description="Low complexity" evidence="15">
    <location>
        <begin position="674"/>
        <end position="683"/>
    </location>
</feature>
<dbReference type="AlphaFoldDB" id="V9D1X2"/>
<dbReference type="PANTHER" id="PTHR11552">
    <property type="entry name" value="GLUCOSE-METHANOL-CHOLINE GMC OXIDOREDUCTASE"/>
    <property type="match status" value="1"/>
</dbReference>
<gene>
    <name evidence="19" type="ORF">G647_07252</name>
</gene>
<dbReference type="PROSITE" id="PS00624">
    <property type="entry name" value="GMC_OXRED_2"/>
    <property type="match status" value="1"/>
</dbReference>
<keyword evidence="9" id="KW-0274">FAD</keyword>
<dbReference type="EMBL" id="KB822707">
    <property type="protein sequence ID" value="ETI20909.1"/>
    <property type="molecule type" value="Genomic_DNA"/>
</dbReference>
<dbReference type="Pfam" id="PF03647">
    <property type="entry name" value="Tmemb_14"/>
    <property type="match status" value="1"/>
</dbReference>
<dbReference type="Pfam" id="PF00732">
    <property type="entry name" value="GMC_oxred_N"/>
    <property type="match status" value="1"/>
</dbReference>
<dbReference type="OrthoDB" id="269227at2759"/>
<dbReference type="InterPro" id="IPR036188">
    <property type="entry name" value="FAD/NAD-bd_sf"/>
</dbReference>
<dbReference type="RefSeq" id="XP_008729790.1">
    <property type="nucleotide sequence ID" value="XM_008731568.1"/>
</dbReference>
<evidence type="ECO:0000256" key="3">
    <source>
        <dbReference type="ARBA" id="ARBA00004370"/>
    </source>
</evidence>
<dbReference type="Pfam" id="PF05199">
    <property type="entry name" value="GMC_oxred_C"/>
    <property type="match status" value="1"/>
</dbReference>
<dbReference type="InterPro" id="IPR044890">
    <property type="entry name" value="TMEM14_sf"/>
</dbReference>
<feature type="domain" description="Glucose-methanol-choline oxidoreductase N-terminal" evidence="18">
    <location>
        <begin position="324"/>
        <end position="338"/>
    </location>
</feature>
<organism evidence="19 20">
    <name type="scientific">Cladophialophora carrionii CBS 160.54</name>
    <dbReference type="NCBI Taxonomy" id="1279043"/>
    <lineage>
        <taxon>Eukaryota</taxon>
        <taxon>Fungi</taxon>
        <taxon>Dikarya</taxon>
        <taxon>Ascomycota</taxon>
        <taxon>Pezizomycotina</taxon>
        <taxon>Eurotiomycetes</taxon>
        <taxon>Chaetothyriomycetidae</taxon>
        <taxon>Chaetothyriales</taxon>
        <taxon>Herpotrichiellaceae</taxon>
        <taxon>Cladophialophora</taxon>
    </lineage>
</organism>
<dbReference type="InterPro" id="IPR012132">
    <property type="entry name" value="GMC_OxRdtase"/>
</dbReference>
<dbReference type="SUPFAM" id="SSF54373">
    <property type="entry name" value="FAD-linked reductases, C-terminal domain"/>
    <property type="match status" value="1"/>
</dbReference>
<feature type="transmembrane region" description="Helical" evidence="16">
    <location>
        <begin position="761"/>
        <end position="778"/>
    </location>
</feature>
<evidence type="ECO:0000256" key="12">
    <source>
        <dbReference type="ARBA" id="ARBA00023136"/>
    </source>
</evidence>
<accession>V9D1X2</accession>
<keyword evidence="6" id="KW-0964">Secreted</keyword>
<name>V9D1X2_9EURO</name>
<keyword evidence="17" id="KW-0732">Signal</keyword>
<dbReference type="Proteomes" id="UP000030678">
    <property type="component" value="Unassembled WGS sequence"/>
</dbReference>
<dbReference type="GeneID" id="19985745"/>
<evidence type="ECO:0000256" key="7">
    <source>
        <dbReference type="ARBA" id="ARBA00022630"/>
    </source>
</evidence>
<proteinExistence type="inferred from homology"/>
<feature type="region of interest" description="Disordered" evidence="15">
    <location>
        <begin position="630"/>
        <end position="683"/>
    </location>
</feature>
<keyword evidence="8 16" id="KW-0812">Transmembrane</keyword>
<dbReference type="VEuPathDB" id="FungiDB:G647_07252"/>
<dbReference type="Gene3D" id="3.50.50.60">
    <property type="entry name" value="FAD/NAD(P)-binding domain"/>
    <property type="match status" value="1"/>
</dbReference>
<comment type="similarity">
    <text evidence="5">Belongs to the GMC oxidoreductase family.</text>
</comment>
<keyword evidence="6" id="KW-0134">Cell wall</keyword>
<evidence type="ECO:0000256" key="13">
    <source>
        <dbReference type="ARBA" id="ARBA00049435"/>
    </source>
</evidence>
<keyword evidence="10 16" id="KW-1133">Transmembrane helix</keyword>
<comment type="similarity">
    <text evidence="4">Belongs to the TMEM14 family.</text>
</comment>
<protein>
    <recommendedName>
        <fullName evidence="14">glucose oxidase</fullName>
        <ecNumber evidence="14">1.1.3.4</ecNumber>
    </recommendedName>
</protein>
<evidence type="ECO:0000256" key="15">
    <source>
        <dbReference type="SAM" id="MobiDB-lite"/>
    </source>
</evidence>
<dbReference type="EC" id="1.1.3.4" evidence="14"/>
<feature type="chain" id="PRO_5004773211" description="glucose oxidase" evidence="17">
    <location>
        <begin position="19"/>
        <end position="806"/>
    </location>
</feature>